<evidence type="ECO:0000313" key="3">
    <source>
        <dbReference type="EMBL" id="RHW73085.1"/>
    </source>
</evidence>
<feature type="compositionally biased region" description="Basic residues" evidence="1">
    <location>
        <begin position="439"/>
        <end position="454"/>
    </location>
</feature>
<comment type="caution">
    <text evidence="3">The sequence shown here is derived from an EMBL/GenBank/DDBJ whole genome shotgun (WGS) entry which is preliminary data.</text>
</comment>
<protein>
    <submittedName>
        <fullName evidence="3">Variant surface glycoprotein</fullName>
    </submittedName>
</protein>
<feature type="region of interest" description="Disordered" evidence="1">
    <location>
        <begin position="422"/>
        <end position="456"/>
    </location>
</feature>
<sequence length="489" mass="52471">MAKQFEKLYAALLLFFTLKTLAAEANQEETAANEAAATICTIDAYYEAISGELESWLTQLASATEALTAQQQLLALAAVKSTDEAKKRAYMALGQIVQAKIKRNVDANERSAPPILKAVETINRRRAEQAVSAGAMADMVITESKHTAAQAEARLLTSDTGANTRICTANATTKPRHKLKCSNENEKIAEAGKISKALHSLKQLVTYTGASIATQTTAVVVETVGDTTGQTWAAGHDNKHCDRHSSSPATAAATKTGLGVASLTITTGATRQTLNIEETRSSRDADKLKTNDGERQTITSDKELVSALYAAIKAKPATARKLTSESLTELAAEPIAISIYNYLTNPGAKLPTQTPAADKVAQLIFGKSKGDVGTEFLKPLESDSNSIPTSDKPITGPTTKISAENYNEAMAYYTALNLKKTAAGSGGDSPKEDTEKKMQQAKKKKRKTGIKKTRFAQPLKKANVTRQSVIGTQKRKSAKLRRELLLIQL</sequence>
<feature type="signal peptide" evidence="2">
    <location>
        <begin position="1"/>
        <end position="22"/>
    </location>
</feature>
<evidence type="ECO:0000256" key="1">
    <source>
        <dbReference type="SAM" id="MobiDB-lite"/>
    </source>
</evidence>
<reference evidence="3" key="1">
    <citation type="submission" date="2018-09" db="EMBL/GenBank/DDBJ databases">
        <title>whole genome sequence of T. equiperdum IVM-t1 strain.</title>
        <authorList>
            <person name="Suganuma K."/>
        </authorList>
    </citation>
    <scope>NUCLEOTIDE SEQUENCE [LARGE SCALE GENOMIC DNA]</scope>
    <source>
        <strain evidence="3">IVM-t1</strain>
    </source>
</reference>
<feature type="compositionally biased region" description="Basic and acidic residues" evidence="1">
    <location>
        <begin position="429"/>
        <end position="438"/>
    </location>
</feature>
<accession>A0A3L6L9Y1</accession>
<dbReference type="AlphaFoldDB" id="A0A3L6L9Y1"/>
<evidence type="ECO:0000256" key="2">
    <source>
        <dbReference type="SAM" id="SignalP"/>
    </source>
</evidence>
<proteinExistence type="predicted"/>
<dbReference type="Proteomes" id="UP000266743">
    <property type="component" value="Chromosome 4"/>
</dbReference>
<keyword evidence="2" id="KW-0732">Signal</keyword>
<feature type="chain" id="PRO_5018237637" evidence="2">
    <location>
        <begin position="23"/>
        <end position="489"/>
    </location>
</feature>
<gene>
    <name evidence="3" type="ORF">DPX39_040088300</name>
</gene>
<name>A0A3L6L9Y1_9TRYP</name>
<organism evidence="3">
    <name type="scientific">Trypanosoma brucei equiperdum</name>
    <dbReference type="NCBI Taxonomy" id="630700"/>
    <lineage>
        <taxon>Eukaryota</taxon>
        <taxon>Discoba</taxon>
        <taxon>Euglenozoa</taxon>
        <taxon>Kinetoplastea</taxon>
        <taxon>Metakinetoplastina</taxon>
        <taxon>Trypanosomatida</taxon>
        <taxon>Trypanosomatidae</taxon>
        <taxon>Trypanosoma</taxon>
    </lineage>
</organism>
<dbReference type="EMBL" id="QSBY01000004">
    <property type="protein sequence ID" value="RHW73085.1"/>
    <property type="molecule type" value="Genomic_DNA"/>
</dbReference>
<feature type="region of interest" description="Disordered" evidence="1">
    <location>
        <begin position="379"/>
        <end position="398"/>
    </location>
</feature>